<dbReference type="InterPro" id="IPR025669">
    <property type="entry name" value="AAA_dom"/>
</dbReference>
<dbReference type="RefSeq" id="WP_306778343.1">
    <property type="nucleotide sequence ID" value="NZ_CVRQ01000022.1"/>
</dbReference>
<dbReference type="SUPFAM" id="SSF52540">
    <property type="entry name" value="P-loop containing nucleoside triphosphate hydrolases"/>
    <property type="match status" value="1"/>
</dbReference>
<dbReference type="AlphaFoldDB" id="A0A0M6WQL9"/>
<dbReference type="InterPro" id="IPR050678">
    <property type="entry name" value="DNA_Partitioning_ATPase"/>
</dbReference>
<feature type="domain" description="AAA" evidence="1">
    <location>
        <begin position="8"/>
        <end position="99"/>
    </location>
</feature>
<dbReference type="InterPro" id="IPR027417">
    <property type="entry name" value="P-loop_NTPase"/>
</dbReference>
<dbReference type="Proteomes" id="UP000049472">
    <property type="component" value="Unassembled WGS sequence"/>
</dbReference>
<keyword evidence="3" id="KW-1185">Reference proteome</keyword>
<dbReference type="Pfam" id="PF13614">
    <property type="entry name" value="AAA_31"/>
    <property type="match status" value="1"/>
</dbReference>
<dbReference type="PANTHER" id="PTHR13696:SF99">
    <property type="entry name" value="COBYRINIC ACID AC-DIAMIDE SYNTHASE"/>
    <property type="match status" value="1"/>
</dbReference>
<evidence type="ECO:0000313" key="2">
    <source>
        <dbReference type="EMBL" id="CRL38845.1"/>
    </source>
</evidence>
<evidence type="ECO:0000259" key="1">
    <source>
        <dbReference type="Pfam" id="PF13614"/>
    </source>
</evidence>
<sequence length="187" mass="20775">MKGGYDILPNIMLVGAEQELSQTGKEHRLKEAIAPVAEKYDYIIIDTPPSLGVLTVNAFTVAGDILISTTAGIFATTGINQLNETVRSVQRYCNPNVKITGILFTRFNPRANISKQIKELTEQLSEYISAPIYKTYIRSAVAVEEAQANRTDIFEYAEKSTVSEDYKAFIEEFLKGEVESNGRKGKI</sequence>
<protein>
    <submittedName>
        <fullName evidence="2">CobQ/CobB/MinD/ParA nucleotide binding domain</fullName>
    </submittedName>
</protein>
<proteinExistence type="predicted"/>
<dbReference type="Gene3D" id="3.40.50.300">
    <property type="entry name" value="P-loop containing nucleotide triphosphate hydrolases"/>
    <property type="match status" value="1"/>
</dbReference>
<evidence type="ECO:0000313" key="3">
    <source>
        <dbReference type="Proteomes" id="UP000049472"/>
    </source>
</evidence>
<accession>A0A0M6WQL9</accession>
<dbReference type="PANTHER" id="PTHR13696">
    <property type="entry name" value="P-LOOP CONTAINING NUCLEOSIDE TRIPHOSPHATE HYDROLASE"/>
    <property type="match status" value="1"/>
</dbReference>
<reference evidence="3" key="1">
    <citation type="submission" date="2015-05" db="EMBL/GenBank/DDBJ databases">
        <authorList>
            <consortium name="Pathogen Informatics"/>
        </authorList>
    </citation>
    <scope>NUCLEOTIDE SEQUENCE [LARGE SCALE GENOMIC DNA]</scope>
    <source>
        <strain evidence="3">T1-815</strain>
    </source>
</reference>
<name>A0A0M6WQL9_9FIRM</name>
<dbReference type="EMBL" id="CVRQ01000022">
    <property type="protein sequence ID" value="CRL38845.1"/>
    <property type="molecule type" value="Genomic_DNA"/>
</dbReference>
<organism evidence="2 3">
    <name type="scientific">Agathobacter rectalis</name>
    <dbReference type="NCBI Taxonomy" id="39491"/>
    <lineage>
        <taxon>Bacteria</taxon>
        <taxon>Bacillati</taxon>
        <taxon>Bacillota</taxon>
        <taxon>Clostridia</taxon>
        <taxon>Lachnospirales</taxon>
        <taxon>Lachnospiraceae</taxon>
        <taxon>Agathobacter</taxon>
    </lineage>
</organism>
<dbReference type="CDD" id="cd02042">
    <property type="entry name" value="ParAB_family"/>
    <property type="match status" value="1"/>
</dbReference>
<gene>
    <name evidence="2" type="ORF">T1815_19161</name>
</gene>